<organism evidence="1 2">
    <name type="scientific">Saccharobesus litoralis</name>
    <dbReference type="NCBI Taxonomy" id="2172099"/>
    <lineage>
        <taxon>Bacteria</taxon>
        <taxon>Pseudomonadati</taxon>
        <taxon>Pseudomonadota</taxon>
        <taxon>Gammaproteobacteria</taxon>
        <taxon>Alteromonadales</taxon>
        <taxon>Alteromonadaceae</taxon>
        <taxon>Saccharobesus</taxon>
    </lineage>
</organism>
<dbReference type="AlphaFoldDB" id="A0A2S0VR48"/>
<dbReference type="RefSeq" id="WP_108602741.1">
    <property type="nucleotide sequence ID" value="NZ_CP026604.1"/>
</dbReference>
<reference evidence="1 2" key="1">
    <citation type="submission" date="2018-01" db="EMBL/GenBank/DDBJ databases">
        <title>Genome sequence of a Cantenovulum-like bacteria.</title>
        <authorList>
            <person name="Tan W.R."/>
            <person name="Lau N.-S."/>
            <person name="Go F."/>
            <person name="Amirul A.-A.A."/>
        </authorList>
    </citation>
    <scope>NUCLEOTIDE SEQUENCE [LARGE SCALE GENOMIC DNA]</scope>
    <source>
        <strain evidence="1 2">CCB-QB4</strain>
    </source>
</reference>
<accession>A0A2S0VR48</accession>
<dbReference type="OrthoDB" id="794804at2"/>
<name>A0A2S0VR48_9ALTE</name>
<gene>
    <name evidence="1" type="ORF">C2869_09680</name>
</gene>
<protein>
    <submittedName>
        <fullName evidence="1">Uncharacterized protein</fullName>
    </submittedName>
</protein>
<proteinExistence type="predicted"/>
<dbReference type="Proteomes" id="UP000244441">
    <property type="component" value="Chromosome"/>
</dbReference>
<keyword evidence="2" id="KW-1185">Reference proteome</keyword>
<dbReference type="EMBL" id="CP026604">
    <property type="protein sequence ID" value="AWB66683.1"/>
    <property type="molecule type" value="Genomic_DNA"/>
</dbReference>
<evidence type="ECO:0000313" key="2">
    <source>
        <dbReference type="Proteomes" id="UP000244441"/>
    </source>
</evidence>
<evidence type="ECO:0000313" key="1">
    <source>
        <dbReference type="EMBL" id="AWB66683.1"/>
    </source>
</evidence>
<sequence length="393" mass="44214">MVRRRSGILNKFSVSEACIDLPDITLFNHDKIKTFDLVITTVGFEDRSLAFVQESCSEFQCEYALVGKYKTNKVENEINEASITNFFMSHSIHTSEVCADSPLAISKKINEILDNISQEKKIIRCFFDISSASNRFILSVLQTLTSSNLELGLSIFYAEPTDYFPQSSEYHSNPEACISEALASSSKEPLIETGVSAVNENELYPGHFPEVGKPFLISIPSYRMTRMGRCIQQIDEQLLSSSNKDSCFWIFGEPKKEILKWRTMYQKSIVENYLKKFTTEDSDSYQPPLTEENSKRCCTLNYKEILAALIELADSNLGKRITIVPMGSKLQAVGVALALYARSECSVLHASPGAFNPNRYSNGIGDKWLLEFESISNVKRIVSKIGELELTPI</sequence>
<dbReference type="KEGG" id="cate:C2869_09680"/>